<evidence type="ECO:0000259" key="2">
    <source>
        <dbReference type="Pfam" id="PF03399"/>
    </source>
</evidence>
<organism evidence="3 4">
    <name type="scientific">Coccomyxa viridis</name>
    <dbReference type="NCBI Taxonomy" id="1274662"/>
    <lineage>
        <taxon>Eukaryota</taxon>
        <taxon>Viridiplantae</taxon>
        <taxon>Chlorophyta</taxon>
        <taxon>core chlorophytes</taxon>
        <taxon>Trebouxiophyceae</taxon>
        <taxon>Trebouxiophyceae incertae sedis</taxon>
        <taxon>Coccomyxaceae</taxon>
        <taxon>Coccomyxa</taxon>
    </lineage>
</organism>
<protein>
    <recommendedName>
        <fullName evidence="2">SAC3/GANP/THP3 conserved domain-containing protein</fullName>
    </recommendedName>
</protein>
<name>A0AAV1I898_9CHLO</name>
<reference evidence="3 4" key="1">
    <citation type="submission" date="2023-10" db="EMBL/GenBank/DDBJ databases">
        <authorList>
            <person name="Maclean D."/>
            <person name="Macfadyen A."/>
        </authorList>
    </citation>
    <scope>NUCLEOTIDE SEQUENCE [LARGE SCALE GENOMIC DNA]</scope>
</reference>
<dbReference type="GO" id="GO:0005634">
    <property type="term" value="C:nucleus"/>
    <property type="evidence" value="ECO:0007669"/>
    <property type="project" value="TreeGrafter"/>
</dbReference>
<feature type="region of interest" description="Disordered" evidence="1">
    <location>
        <begin position="1"/>
        <end position="21"/>
    </location>
</feature>
<comment type="caution">
    <text evidence="3">The sequence shown here is derived from an EMBL/GenBank/DDBJ whole genome shotgun (WGS) entry which is preliminary data.</text>
</comment>
<sequence>MSIQNEGRARHPRQASPPRPTLMVGDLTQCQAALVRLQRQCADLLQGTAGPISWEDLVPRFRALRESLLSNNAPLPLSVAALEASSEACLRAGNFAEFLKAAQQLVHVCYPALAADEKVSTDLGQMHLSDSNSSSNGALGNGDMRHNLGAARRWPEFCGAFLLHFVCIPASPEGMDIAAVLRALPHSLQRCPQVSFALQAHAAATQHDCFRFLKLHSEGTWMQQAIMEPRLQQMRHRAISVFGSAYRNLSIRAALQLLCLPSIATEQLLALLKACSERGIASAQRALSAAQMADPAQLQMLVFRA</sequence>
<dbReference type="InterPro" id="IPR045107">
    <property type="entry name" value="SAC3/GANP/THP3"/>
</dbReference>
<dbReference type="Pfam" id="PF03399">
    <property type="entry name" value="SAC3_GANP"/>
    <property type="match status" value="1"/>
</dbReference>
<evidence type="ECO:0000256" key="1">
    <source>
        <dbReference type="SAM" id="MobiDB-lite"/>
    </source>
</evidence>
<dbReference type="PANTHER" id="PTHR12436">
    <property type="entry name" value="80 KDA MCM3-ASSOCIATED PROTEIN"/>
    <property type="match status" value="1"/>
</dbReference>
<evidence type="ECO:0000313" key="3">
    <source>
        <dbReference type="EMBL" id="CAK0782512.1"/>
    </source>
</evidence>
<keyword evidence="4" id="KW-1185">Reference proteome</keyword>
<dbReference type="EMBL" id="CAUYUE010000007">
    <property type="protein sequence ID" value="CAK0782512.1"/>
    <property type="molecule type" value="Genomic_DNA"/>
</dbReference>
<dbReference type="AlphaFoldDB" id="A0AAV1I898"/>
<dbReference type="InterPro" id="IPR005062">
    <property type="entry name" value="SAC3/GANP/THP3_conserved"/>
</dbReference>
<proteinExistence type="predicted"/>
<evidence type="ECO:0000313" key="4">
    <source>
        <dbReference type="Proteomes" id="UP001314263"/>
    </source>
</evidence>
<accession>A0AAV1I898</accession>
<gene>
    <name evidence="3" type="ORF">CVIRNUC_005730</name>
</gene>
<feature type="domain" description="SAC3/GANP/THP3 conserved" evidence="2">
    <location>
        <begin position="173"/>
        <end position="252"/>
    </location>
</feature>
<dbReference type="Proteomes" id="UP001314263">
    <property type="component" value="Unassembled WGS sequence"/>
</dbReference>
<dbReference type="Gene3D" id="1.25.40.990">
    <property type="match status" value="1"/>
</dbReference>